<dbReference type="HOGENOM" id="CLU_2553845_0_0_9"/>
<dbReference type="STRING" id="562970.Btus_0431"/>
<accession>D5WT95</accession>
<organism evidence="2 3">
    <name type="scientific">Kyrpidia tusciae (strain DSM 2912 / NBRC 15312 / T2)</name>
    <name type="common">Bacillus tusciae</name>
    <dbReference type="NCBI Taxonomy" id="562970"/>
    <lineage>
        <taxon>Bacteria</taxon>
        <taxon>Bacillati</taxon>
        <taxon>Bacillota</taxon>
        <taxon>Bacilli</taxon>
        <taxon>Bacillales</taxon>
        <taxon>Alicyclobacillaceae</taxon>
        <taxon>Kyrpidia</taxon>
    </lineage>
</organism>
<dbReference type="Proteomes" id="UP000002368">
    <property type="component" value="Chromosome"/>
</dbReference>
<evidence type="ECO:0000313" key="3">
    <source>
        <dbReference type="Proteomes" id="UP000002368"/>
    </source>
</evidence>
<dbReference type="RefSeq" id="WP_013074492.1">
    <property type="nucleotide sequence ID" value="NC_014098.1"/>
</dbReference>
<protein>
    <submittedName>
        <fullName evidence="2">Uncharacterized protein</fullName>
    </submittedName>
</protein>
<reference evidence="2 3" key="1">
    <citation type="journal article" date="2011" name="Stand. Genomic Sci.">
        <title>Complete genome sequence of the thermophilic, hydrogen-oxidizing Bacillus tusciae type strain (T2) and reclassification in the new genus, Kyrpidia gen. nov. as Kyrpidia tusciae comb. nov. and emendation of the family Alicyclobacillaceae da Costa and Rainey, 2010.</title>
        <authorList>
            <person name="Klenk H.P."/>
            <person name="Lapidus A."/>
            <person name="Chertkov O."/>
            <person name="Copeland A."/>
            <person name="Del Rio T.G."/>
            <person name="Nolan M."/>
            <person name="Lucas S."/>
            <person name="Chen F."/>
            <person name="Tice H."/>
            <person name="Cheng J.F."/>
            <person name="Han C."/>
            <person name="Bruce D."/>
            <person name="Goodwin L."/>
            <person name="Pitluck S."/>
            <person name="Pati A."/>
            <person name="Ivanova N."/>
            <person name="Mavromatis K."/>
            <person name="Daum C."/>
            <person name="Chen A."/>
            <person name="Palaniappan K."/>
            <person name="Chang Y.J."/>
            <person name="Land M."/>
            <person name="Hauser L."/>
            <person name="Jeffries C.D."/>
            <person name="Detter J.C."/>
            <person name="Rohde M."/>
            <person name="Abt B."/>
            <person name="Pukall R."/>
            <person name="Goker M."/>
            <person name="Bristow J."/>
            <person name="Markowitz V."/>
            <person name="Hugenholtz P."/>
            <person name="Eisen J.A."/>
        </authorList>
    </citation>
    <scope>NUCLEOTIDE SEQUENCE [LARGE SCALE GENOMIC DNA]</scope>
    <source>
        <strain evidence="2 3">DSM 2912</strain>
    </source>
</reference>
<keyword evidence="1" id="KW-0472">Membrane</keyword>
<evidence type="ECO:0000256" key="1">
    <source>
        <dbReference type="SAM" id="Phobius"/>
    </source>
</evidence>
<proteinExistence type="predicted"/>
<sequence>MKPGRYETVEDPETSWRCSLYLLWLSNFIAVLGLNFQWSFIPLYLPYLGGIFTRAVGVWSGAIMAVIPLVERSLVRCGEIPK</sequence>
<dbReference type="OrthoDB" id="65739at2"/>
<dbReference type="AlphaFoldDB" id="D5WT95"/>
<gene>
    <name evidence="2" type="ordered locus">Btus_0431</name>
</gene>
<dbReference type="EMBL" id="CP002017">
    <property type="protein sequence ID" value="ADG05199.1"/>
    <property type="molecule type" value="Genomic_DNA"/>
</dbReference>
<feature type="transmembrane region" description="Helical" evidence="1">
    <location>
        <begin position="21"/>
        <end position="41"/>
    </location>
</feature>
<name>D5WT95_KYRT2</name>
<feature type="transmembrane region" description="Helical" evidence="1">
    <location>
        <begin position="47"/>
        <end position="70"/>
    </location>
</feature>
<keyword evidence="1" id="KW-1133">Transmembrane helix</keyword>
<keyword evidence="3" id="KW-1185">Reference proteome</keyword>
<keyword evidence="1" id="KW-0812">Transmembrane</keyword>
<dbReference type="KEGG" id="bts:Btus_0431"/>
<evidence type="ECO:0000313" key="2">
    <source>
        <dbReference type="EMBL" id="ADG05199.1"/>
    </source>
</evidence>